<dbReference type="EC" id="2.7.13.3" evidence="2"/>
<dbReference type="Pfam" id="PF02518">
    <property type="entry name" value="HATPase_c"/>
    <property type="match status" value="1"/>
</dbReference>
<comment type="catalytic activity">
    <reaction evidence="1">
        <text>ATP + protein L-histidine = ADP + protein N-phospho-L-histidine.</text>
        <dbReference type="EC" id="2.7.13.3"/>
    </reaction>
</comment>
<evidence type="ECO:0000256" key="10">
    <source>
        <dbReference type="SAM" id="Phobius"/>
    </source>
</evidence>
<evidence type="ECO:0000256" key="6">
    <source>
        <dbReference type="ARBA" id="ARBA00022777"/>
    </source>
</evidence>
<dbReference type="Pfam" id="PF07730">
    <property type="entry name" value="HisKA_3"/>
    <property type="match status" value="1"/>
</dbReference>
<dbReference type="GO" id="GO:0005524">
    <property type="term" value="F:ATP binding"/>
    <property type="evidence" value="ECO:0007669"/>
    <property type="project" value="UniProtKB-KW"/>
</dbReference>
<accession>A0A8H9LDJ4</accession>
<keyword evidence="10" id="KW-0812">Transmembrane</keyword>
<dbReference type="Gene3D" id="1.20.5.1930">
    <property type="match status" value="1"/>
</dbReference>
<dbReference type="InterPro" id="IPR036890">
    <property type="entry name" value="HATPase_C_sf"/>
</dbReference>
<sequence length="424" mass="45020">MQVAPPSPLLKRLPPGAWVVLAWCGGMAFTFLLRLQLPGEWYPAARPAAQFFRWDGQVDMAVATALALAGGALLRRRPLWALVLLLTASALGTMPLGVAEIPLPQFLAAEVAVFFIAAGRPRATGVVAVLLALAVLGGYLAVRLMCGWPITTSSETAVALTTVIAWLLGNSVRESREHAEELRVRAATQAVTDERLRIARELHDMVAHSIGVIALQAGAARRVIDTQPDRAHDALGEIETAGRQTLSGLRRMLGGLRGPEQGRTGPPVPLEPAPLEPAPMEPGHPKPGHPESGHRESGLGLADLDRLAATITQAGVRVDVRRSGEPRPLPPEIDVSAYRIVQEAVTNVVRHAGTTSCRVSIGYRDDEVRIEVLDDGRGGDAEGGYGLIGMRERVGVLHGTFAAGPRPGGGFRVAARLPVPTGVR</sequence>
<protein>
    <recommendedName>
        <fullName evidence="2">histidine kinase</fullName>
        <ecNumber evidence="2">2.7.13.3</ecNumber>
    </recommendedName>
</protein>
<evidence type="ECO:0000259" key="12">
    <source>
        <dbReference type="Pfam" id="PF07730"/>
    </source>
</evidence>
<dbReference type="EMBL" id="BMMN01000004">
    <property type="protein sequence ID" value="GGO11431.1"/>
    <property type="molecule type" value="Genomic_DNA"/>
</dbReference>
<dbReference type="Proteomes" id="UP000653480">
    <property type="component" value="Unassembled WGS sequence"/>
</dbReference>
<evidence type="ECO:0000256" key="3">
    <source>
        <dbReference type="ARBA" id="ARBA00022553"/>
    </source>
</evidence>
<evidence type="ECO:0000313" key="13">
    <source>
        <dbReference type="EMBL" id="GGO11431.1"/>
    </source>
</evidence>
<evidence type="ECO:0000256" key="4">
    <source>
        <dbReference type="ARBA" id="ARBA00022679"/>
    </source>
</evidence>
<feature type="transmembrane region" description="Helical" evidence="10">
    <location>
        <begin position="16"/>
        <end position="35"/>
    </location>
</feature>
<evidence type="ECO:0000256" key="8">
    <source>
        <dbReference type="ARBA" id="ARBA00023012"/>
    </source>
</evidence>
<dbReference type="OrthoDB" id="227596at2"/>
<dbReference type="PANTHER" id="PTHR24421:SF10">
    <property type="entry name" value="NITRATE_NITRITE SENSOR PROTEIN NARQ"/>
    <property type="match status" value="1"/>
</dbReference>
<keyword evidence="4" id="KW-0808">Transferase</keyword>
<reference evidence="13" key="2">
    <citation type="submission" date="2020-09" db="EMBL/GenBank/DDBJ databases">
        <authorList>
            <person name="Sun Q."/>
            <person name="Zhou Y."/>
        </authorList>
    </citation>
    <scope>NUCLEOTIDE SEQUENCE</scope>
    <source>
        <strain evidence="13">CGMCC 4.7138</strain>
    </source>
</reference>
<keyword evidence="14" id="KW-1185">Reference proteome</keyword>
<name>A0A8H9LDJ4_9ACTN</name>
<evidence type="ECO:0000256" key="7">
    <source>
        <dbReference type="ARBA" id="ARBA00022840"/>
    </source>
</evidence>
<dbReference type="SUPFAM" id="SSF55874">
    <property type="entry name" value="ATPase domain of HSP90 chaperone/DNA topoisomerase II/histidine kinase"/>
    <property type="match status" value="1"/>
</dbReference>
<keyword evidence="5" id="KW-0547">Nucleotide-binding</keyword>
<evidence type="ECO:0000256" key="1">
    <source>
        <dbReference type="ARBA" id="ARBA00000085"/>
    </source>
</evidence>
<feature type="transmembrane region" description="Helical" evidence="10">
    <location>
        <begin position="123"/>
        <end position="142"/>
    </location>
</feature>
<evidence type="ECO:0000256" key="5">
    <source>
        <dbReference type="ARBA" id="ARBA00022741"/>
    </source>
</evidence>
<gene>
    <name evidence="13" type="ORF">GCM10011574_28920</name>
</gene>
<dbReference type="GO" id="GO:0016020">
    <property type="term" value="C:membrane"/>
    <property type="evidence" value="ECO:0007669"/>
    <property type="project" value="InterPro"/>
</dbReference>
<evidence type="ECO:0000259" key="11">
    <source>
        <dbReference type="Pfam" id="PF02518"/>
    </source>
</evidence>
<keyword evidence="10" id="KW-0472">Membrane</keyword>
<feature type="transmembrane region" description="Helical" evidence="10">
    <location>
        <begin position="80"/>
        <end position="103"/>
    </location>
</feature>
<dbReference type="InterPro" id="IPR011712">
    <property type="entry name" value="Sig_transdc_His_kin_sub3_dim/P"/>
</dbReference>
<keyword evidence="6 13" id="KW-0418">Kinase</keyword>
<dbReference type="GO" id="GO:0000155">
    <property type="term" value="F:phosphorelay sensor kinase activity"/>
    <property type="evidence" value="ECO:0007669"/>
    <property type="project" value="InterPro"/>
</dbReference>
<dbReference type="Gene3D" id="3.30.565.10">
    <property type="entry name" value="Histidine kinase-like ATPase, C-terminal domain"/>
    <property type="match status" value="1"/>
</dbReference>
<dbReference type="InterPro" id="IPR050482">
    <property type="entry name" value="Sensor_HK_TwoCompSys"/>
</dbReference>
<dbReference type="InterPro" id="IPR003594">
    <property type="entry name" value="HATPase_dom"/>
</dbReference>
<proteinExistence type="predicted"/>
<comment type="caution">
    <text evidence="13">The sequence shown here is derived from an EMBL/GenBank/DDBJ whole genome shotgun (WGS) entry which is preliminary data.</text>
</comment>
<dbReference type="PANTHER" id="PTHR24421">
    <property type="entry name" value="NITRATE/NITRITE SENSOR PROTEIN NARX-RELATED"/>
    <property type="match status" value="1"/>
</dbReference>
<dbReference type="RefSeq" id="WP_142568438.1">
    <property type="nucleotide sequence ID" value="NZ_BMMN01000004.1"/>
</dbReference>
<feature type="compositionally biased region" description="Basic and acidic residues" evidence="9">
    <location>
        <begin position="288"/>
        <end position="297"/>
    </location>
</feature>
<keyword evidence="10" id="KW-1133">Transmembrane helix</keyword>
<feature type="compositionally biased region" description="Pro residues" evidence="9">
    <location>
        <begin position="266"/>
        <end position="282"/>
    </location>
</feature>
<dbReference type="CDD" id="cd16917">
    <property type="entry name" value="HATPase_UhpB-NarQ-NarX-like"/>
    <property type="match status" value="1"/>
</dbReference>
<feature type="domain" description="Signal transduction histidine kinase subgroup 3 dimerisation and phosphoacceptor" evidence="12">
    <location>
        <begin position="194"/>
        <end position="260"/>
    </location>
</feature>
<feature type="region of interest" description="Disordered" evidence="9">
    <location>
        <begin position="253"/>
        <end position="298"/>
    </location>
</feature>
<dbReference type="GO" id="GO:0046983">
    <property type="term" value="F:protein dimerization activity"/>
    <property type="evidence" value="ECO:0007669"/>
    <property type="project" value="InterPro"/>
</dbReference>
<dbReference type="AlphaFoldDB" id="A0A8H9LDJ4"/>
<feature type="domain" description="Histidine kinase/HSP90-like ATPase" evidence="11">
    <location>
        <begin position="337"/>
        <end position="420"/>
    </location>
</feature>
<organism evidence="13 14">
    <name type="scientific">Microbispora bryophytorum</name>
    <dbReference type="NCBI Taxonomy" id="1460882"/>
    <lineage>
        <taxon>Bacteria</taxon>
        <taxon>Bacillati</taxon>
        <taxon>Actinomycetota</taxon>
        <taxon>Actinomycetes</taxon>
        <taxon>Streptosporangiales</taxon>
        <taxon>Streptosporangiaceae</taxon>
        <taxon>Microbispora</taxon>
    </lineage>
</organism>
<evidence type="ECO:0000313" key="14">
    <source>
        <dbReference type="Proteomes" id="UP000653480"/>
    </source>
</evidence>
<evidence type="ECO:0000256" key="2">
    <source>
        <dbReference type="ARBA" id="ARBA00012438"/>
    </source>
</evidence>
<reference evidence="13" key="1">
    <citation type="journal article" date="2014" name="Int. J. Syst. Evol. Microbiol.">
        <title>Complete genome sequence of Corynebacterium casei LMG S-19264T (=DSM 44701T), isolated from a smear-ripened cheese.</title>
        <authorList>
            <consortium name="US DOE Joint Genome Institute (JGI-PGF)"/>
            <person name="Walter F."/>
            <person name="Albersmeier A."/>
            <person name="Kalinowski J."/>
            <person name="Ruckert C."/>
        </authorList>
    </citation>
    <scope>NUCLEOTIDE SEQUENCE</scope>
    <source>
        <strain evidence="13">CGMCC 4.7138</strain>
    </source>
</reference>
<evidence type="ECO:0000256" key="9">
    <source>
        <dbReference type="SAM" id="MobiDB-lite"/>
    </source>
</evidence>
<keyword evidence="3" id="KW-0597">Phosphoprotein</keyword>
<keyword evidence="8" id="KW-0902">Two-component regulatory system</keyword>
<feature type="transmembrane region" description="Helical" evidence="10">
    <location>
        <begin position="56"/>
        <end position="74"/>
    </location>
</feature>
<keyword evidence="7" id="KW-0067">ATP-binding</keyword>